<dbReference type="RefSeq" id="WP_069319699.1">
    <property type="nucleotide sequence ID" value="NZ_MDDS01000013.1"/>
</dbReference>
<feature type="domain" description="Amidohydrolase 3" evidence="2">
    <location>
        <begin position="72"/>
        <end position="546"/>
    </location>
</feature>
<keyword evidence="4" id="KW-1185">Reference proteome</keyword>
<evidence type="ECO:0000313" key="4">
    <source>
        <dbReference type="Proteomes" id="UP000094487"/>
    </source>
</evidence>
<evidence type="ECO:0000313" key="3">
    <source>
        <dbReference type="EMBL" id="ODP38611.1"/>
    </source>
</evidence>
<dbReference type="STRING" id="1888892.BFL28_00805"/>
<accession>A0A1E3LXU4</accession>
<evidence type="ECO:0000259" key="2">
    <source>
        <dbReference type="Pfam" id="PF07969"/>
    </source>
</evidence>
<dbReference type="PANTHER" id="PTHR22642">
    <property type="entry name" value="IMIDAZOLONEPROPIONASE"/>
    <property type="match status" value="1"/>
</dbReference>
<proteinExistence type="predicted"/>
<dbReference type="SUPFAM" id="SSF51556">
    <property type="entry name" value="Metallo-dependent hydrolases"/>
    <property type="match status" value="1"/>
</dbReference>
<dbReference type="Gene3D" id="3.10.310.70">
    <property type="match status" value="1"/>
</dbReference>
<dbReference type="PANTHER" id="PTHR22642:SF2">
    <property type="entry name" value="PROTEIN LONG AFTER FAR-RED 3"/>
    <property type="match status" value="1"/>
</dbReference>
<dbReference type="InterPro" id="IPR011059">
    <property type="entry name" value="Metal-dep_hydrolase_composite"/>
</dbReference>
<dbReference type="CDD" id="cd01300">
    <property type="entry name" value="YtcJ_like"/>
    <property type="match status" value="1"/>
</dbReference>
<dbReference type="InterPro" id="IPR032466">
    <property type="entry name" value="Metal_Hydrolase"/>
</dbReference>
<organism evidence="3 4">
    <name type="scientific">Sphingomonas turrisvirgatae</name>
    <dbReference type="NCBI Taxonomy" id="1888892"/>
    <lineage>
        <taxon>Bacteria</taxon>
        <taxon>Pseudomonadati</taxon>
        <taxon>Pseudomonadota</taxon>
        <taxon>Alphaproteobacteria</taxon>
        <taxon>Sphingomonadales</taxon>
        <taxon>Sphingomonadaceae</taxon>
        <taxon>Sphingomonas</taxon>
    </lineage>
</organism>
<keyword evidence="1" id="KW-0732">Signal</keyword>
<dbReference type="InterPro" id="IPR033932">
    <property type="entry name" value="YtcJ-like"/>
</dbReference>
<dbReference type="Gene3D" id="2.30.40.10">
    <property type="entry name" value="Urease, subunit C, domain 1"/>
    <property type="match status" value="1"/>
</dbReference>
<feature type="chain" id="PRO_5009132148" evidence="1">
    <location>
        <begin position="22"/>
        <end position="557"/>
    </location>
</feature>
<dbReference type="Pfam" id="PF07969">
    <property type="entry name" value="Amidohydro_3"/>
    <property type="match status" value="1"/>
</dbReference>
<dbReference type="SUPFAM" id="SSF51338">
    <property type="entry name" value="Composite domain of metallo-dependent hydrolases"/>
    <property type="match status" value="1"/>
</dbReference>
<gene>
    <name evidence="3" type="ORF">BFL28_00805</name>
</gene>
<dbReference type="GO" id="GO:0016810">
    <property type="term" value="F:hydrolase activity, acting on carbon-nitrogen (but not peptide) bonds"/>
    <property type="evidence" value="ECO:0007669"/>
    <property type="project" value="InterPro"/>
</dbReference>
<evidence type="ECO:0000256" key="1">
    <source>
        <dbReference type="SAM" id="SignalP"/>
    </source>
</evidence>
<reference evidence="3 4" key="1">
    <citation type="submission" date="2016-08" db="EMBL/GenBank/DDBJ databases">
        <title>Draft genome of the agarase producing Sphingomonas sp. MCT13.</title>
        <authorList>
            <person name="D'Andrea M.M."/>
            <person name="Rossolini G.M."/>
            <person name="Thaller M.C."/>
        </authorList>
    </citation>
    <scope>NUCLEOTIDE SEQUENCE [LARGE SCALE GENOMIC DNA]</scope>
    <source>
        <strain evidence="3 4">MCT13</strain>
    </source>
</reference>
<dbReference type="EMBL" id="MDDS01000013">
    <property type="protein sequence ID" value="ODP38611.1"/>
    <property type="molecule type" value="Genomic_DNA"/>
</dbReference>
<protein>
    <submittedName>
        <fullName evidence="3">Metal-dependent hydrolase</fullName>
    </submittedName>
</protein>
<sequence length="557" mass="60439">MRPALPLALVVSLLLANPALADALVENVDGMTLDERGEIVRFNGIVVSPDGKVVKLLKRGDKRPERLDWREDMKGRTVIPGMVDAHGHVMELGFRAMALDLSATTSLAQAQEAIRRYALDNTQRSWLVGGGWNQEMWQLGRFPTAAELDAATGDKPAWFTRADGHAGWANSAAMRIAGITAATKSPAGGRIEMVAGKPGGVFVDAAMALIEKVLPRPTPRDRNAAFIKAQDILLSNGVTASADMGTSLDDWMTYRRMGDLGILRMRIMSYSAGVDVALQVGGSGPTPWLYNDKLRMGGIKLYLDGALGSRGAWLKAPYADATANTGLPFLTDAQLLNSIARGAMDDFQLALHAIGDRANKQALDAIEEVSDTYKGDRRWRIEHAQIVDPADLLRLGKLGVIASMQPVHQTSDRMMAETRLGPQRLAGAYAWKSMLGSRAKLVFGSDFPVESPNPFVGWAAGFTRQDAQGQPFGGWRPEEAVSREQAWRAFTVDAAYAGFGEKKFGHLAPGMRADFVVIDRDPLLASPEQLRQTVVFETWVGGERVYRRGQGAAAGAR</sequence>
<feature type="signal peptide" evidence="1">
    <location>
        <begin position="1"/>
        <end position="21"/>
    </location>
</feature>
<dbReference type="AlphaFoldDB" id="A0A1E3LXU4"/>
<dbReference type="Proteomes" id="UP000094487">
    <property type="component" value="Unassembled WGS sequence"/>
</dbReference>
<dbReference type="Gene3D" id="3.20.20.140">
    <property type="entry name" value="Metal-dependent hydrolases"/>
    <property type="match status" value="1"/>
</dbReference>
<dbReference type="InterPro" id="IPR013108">
    <property type="entry name" value="Amidohydro_3"/>
</dbReference>
<keyword evidence="3" id="KW-0378">Hydrolase</keyword>
<comment type="caution">
    <text evidence="3">The sequence shown here is derived from an EMBL/GenBank/DDBJ whole genome shotgun (WGS) entry which is preliminary data.</text>
</comment>
<name>A0A1E3LXU4_9SPHN</name>